<dbReference type="EnsemblBacteria" id="AAL42639">
    <property type="protein sequence ID" value="AAL42639"/>
    <property type="gene ID" value="Atu1638"/>
</dbReference>
<name>Q8UEW6_AGRFC</name>
<dbReference type="Proteomes" id="UP000000813">
    <property type="component" value="Chromosome circular"/>
</dbReference>
<dbReference type="HOGENOM" id="CLU_1727483_0_0_5"/>
<dbReference type="EMBL" id="AE007869">
    <property type="protein sequence ID" value="AAL42639.1"/>
    <property type="molecule type" value="Genomic_DNA"/>
</dbReference>
<accession>Q8UEW6</accession>
<reference evidence="1 2" key="2">
    <citation type="journal article" date="2001" name="Science">
        <title>Genome sequence of the plant pathogen and biotechnology agent Agrobacterium tumefaciens C58.</title>
        <authorList>
            <person name="Goodner B."/>
            <person name="Hinkle G."/>
            <person name="Gattung S."/>
            <person name="Miller N."/>
            <person name="Blanchard M."/>
            <person name="Qurollo B."/>
            <person name="Goldman B.S."/>
            <person name="Cao Y."/>
            <person name="Askenazi M."/>
            <person name="Halling C."/>
            <person name="Mullin L."/>
            <person name="Houmiel K."/>
            <person name="Gordon J."/>
            <person name="Vaudin M."/>
            <person name="Iartchouk O."/>
            <person name="Epp A."/>
            <person name="Liu F."/>
            <person name="Wollam C."/>
            <person name="Allinger M."/>
            <person name="Doughty D."/>
            <person name="Scott C."/>
            <person name="Lappas C."/>
            <person name="Markelz B."/>
            <person name="Flanagan C."/>
            <person name="Crowell C."/>
            <person name="Gurson J."/>
            <person name="Lomo C."/>
            <person name="Sear C."/>
            <person name="Strub G."/>
            <person name="Cielo C."/>
            <person name="Slater S."/>
        </authorList>
    </citation>
    <scope>NUCLEOTIDE SEQUENCE [LARGE SCALE GENOMIC DNA]</scope>
    <source>
        <strain evidence="2">C58 / ATCC 33970</strain>
    </source>
</reference>
<organism evidence="1 2">
    <name type="scientific">Agrobacterium fabrum (strain C58 / ATCC 33970)</name>
    <name type="common">Agrobacterium tumefaciens (strain C58)</name>
    <dbReference type="NCBI Taxonomy" id="176299"/>
    <lineage>
        <taxon>Bacteria</taxon>
        <taxon>Pseudomonadati</taxon>
        <taxon>Pseudomonadota</taxon>
        <taxon>Alphaproteobacteria</taxon>
        <taxon>Hyphomicrobiales</taxon>
        <taxon>Rhizobiaceae</taxon>
        <taxon>Rhizobium/Agrobacterium group</taxon>
        <taxon>Agrobacterium</taxon>
        <taxon>Agrobacterium tumefaciens complex</taxon>
    </lineage>
</organism>
<dbReference type="BioCyc" id="AGRO:ATU1638-MONOMER"/>
<reference evidence="1 2" key="1">
    <citation type="journal article" date="2001" name="Science">
        <title>The genome of the natural genetic engineer Agrobacterium tumefaciens C58.</title>
        <authorList>
            <person name="Wood D.W."/>
            <person name="Setubal J.C."/>
            <person name="Kaul R."/>
            <person name="Monks D.E."/>
            <person name="Kitajima J.P."/>
            <person name="Okura V.K."/>
            <person name="Zhou Y."/>
            <person name="Chen L."/>
            <person name="Wood G.E."/>
            <person name="Almeida N.F.Jr."/>
            <person name="Woo L."/>
            <person name="Chen Y."/>
            <person name="Paulsen I.T."/>
            <person name="Eisen J.A."/>
            <person name="Karp P.D."/>
            <person name="Bovee D.Sr."/>
            <person name="Chapman P."/>
            <person name="Clendenning J."/>
            <person name="Deatherage G."/>
            <person name="Gillet W."/>
            <person name="Grant C."/>
            <person name="Kutyavin T."/>
            <person name="Levy R."/>
            <person name="Li M.J."/>
            <person name="McClelland E."/>
            <person name="Palmieri A."/>
            <person name="Raymond C."/>
            <person name="Rouse G."/>
            <person name="Saenphimmachak C."/>
            <person name="Wu Z."/>
            <person name="Romero P."/>
            <person name="Gordon D."/>
            <person name="Zhang S."/>
            <person name="Yoo H."/>
            <person name="Tao Y."/>
            <person name="Biddle P."/>
            <person name="Jung M."/>
            <person name="Krespan W."/>
            <person name="Perry M."/>
            <person name="Gordon-Kamm B."/>
            <person name="Liao L."/>
            <person name="Kim S."/>
            <person name="Hendrick C."/>
            <person name="Zhao Z.Y."/>
            <person name="Dolan M."/>
            <person name="Chumley F."/>
            <person name="Tingey S.V."/>
            <person name="Tomb J.F."/>
            <person name="Gordon M.P."/>
            <person name="Olson M.V."/>
            <person name="Nester E.W."/>
        </authorList>
    </citation>
    <scope>NUCLEOTIDE SEQUENCE [LARGE SCALE GENOMIC DNA]</scope>
    <source>
        <strain evidence="2">C58 / ATCC 33970</strain>
    </source>
</reference>
<proteinExistence type="predicted"/>
<evidence type="ECO:0000313" key="1">
    <source>
        <dbReference type="EMBL" id="AAL42639.1"/>
    </source>
</evidence>
<protein>
    <submittedName>
        <fullName evidence="1">Uncharacterized protein</fullName>
    </submittedName>
</protein>
<keyword evidence="2" id="KW-1185">Reference proteome</keyword>
<gene>
    <name evidence="1" type="ordered locus">Atu1638</name>
</gene>
<dbReference type="AlphaFoldDB" id="Q8UEW6"/>
<evidence type="ECO:0000313" key="2">
    <source>
        <dbReference type="Proteomes" id="UP000000813"/>
    </source>
</evidence>
<dbReference type="PIR" id="AI2777">
    <property type="entry name" value="AI2777"/>
</dbReference>
<dbReference type="KEGG" id="atu:Atu1638"/>
<sequence>MAASDVFIADLHNVHFMFSLLVACVNTMARFLTGQRYVFEDEHGLKQGSRPRGHTRPTPAAWRLPRREPAFRQCRSGHSGSAGSIFVMMSRYDGALIRPASEGDQERGRWSGAGRPPAVRRSVRCSLASATMARAACWRFQPACSAFSISP</sequence>
<dbReference type="STRING" id="176299.Atu1638"/>